<dbReference type="Proteomes" id="UP000503308">
    <property type="component" value="Chromosome"/>
</dbReference>
<dbReference type="InterPro" id="IPR036388">
    <property type="entry name" value="WH-like_DNA-bd_sf"/>
</dbReference>
<dbReference type="InterPro" id="IPR036390">
    <property type="entry name" value="WH_DNA-bd_sf"/>
</dbReference>
<keyword evidence="4" id="KW-0804">Transcription</keyword>
<gene>
    <name evidence="6" type="ORF">G3256_16090</name>
</gene>
<dbReference type="InterPro" id="IPR000847">
    <property type="entry name" value="LysR_HTH_N"/>
</dbReference>
<reference evidence="6 7" key="1">
    <citation type="submission" date="2020-02" db="EMBL/GenBank/DDBJ databases">
        <title>Genome sequence of Roseobacter ponti.</title>
        <authorList>
            <person name="Hollensteiner J."/>
            <person name="Schneider D."/>
            <person name="Poehlein A."/>
            <person name="Daniel R."/>
        </authorList>
    </citation>
    <scope>NUCLEOTIDE SEQUENCE [LARGE SCALE GENOMIC DNA]</scope>
    <source>
        <strain evidence="6 7">DSM 106830</strain>
    </source>
</reference>
<evidence type="ECO:0000259" key="5">
    <source>
        <dbReference type="PROSITE" id="PS50931"/>
    </source>
</evidence>
<dbReference type="EMBL" id="CP048788">
    <property type="protein sequence ID" value="QJF52581.1"/>
    <property type="molecule type" value="Genomic_DNA"/>
</dbReference>
<dbReference type="Pfam" id="PF03466">
    <property type="entry name" value="LysR_substrate"/>
    <property type="match status" value="1"/>
</dbReference>
<evidence type="ECO:0000256" key="1">
    <source>
        <dbReference type="ARBA" id="ARBA00009437"/>
    </source>
</evidence>
<dbReference type="Pfam" id="PF00126">
    <property type="entry name" value="HTH_1"/>
    <property type="match status" value="1"/>
</dbReference>
<evidence type="ECO:0000256" key="2">
    <source>
        <dbReference type="ARBA" id="ARBA00023015"/>
    </source>
</evidence>
<dbReference type="GO" id="GO:0003700">
    <property type="term" value="F:DNA-binding transcription factor activity"/>
    <property type="evidence" value="ECO:0007669"/>
    <property type="project" value="InterPro"/>
</dbReference>
<dbReference type="AlphaFoldDB" id="A0A858SYL0"/>
<sequence>MNILAFDLNLLKAFSALYQEQHVGRAAERIGLAQPSMSNALARLRLHFDDALFQRVPGGMSPTERAEALAPDVARALEILSGTLQATAFDAYSAEGEIVIAASDLAVLQIAPRLTNHLAHTAPNLTLRFAQLNKRKIIAQLDNGDITLAIGTFGRLPARIRRTTYGTDSFVCIARKNHPTIGQSLSLEKYLETPHALMTLSADRRGIVDDALKKLGKSRHIAMTSANFLLMPELISRTDLLATVPASLGSVAERAGCQVLPPPLALPSWSIDLITSQRTEASALGAFAIAAIKKSCLNPIQR</sequence>
<evidence type="ECO:0000313" key="6">
    <source>
        <dbReference type="EMBL" id="QJF52581.1"/>
    </source>
</evidence>
<protein>
    <submittedName>
        <fullName evidence="6">LysR family transcriptional regulator</fullName>
    </submittedName>
</protein>
<dbReference type="InterPro" id="IPR005119">
    <property type="entry name" value="LysR_subst-bd"/>
</dbReference>
<dbReference type="RefSeq" id="WP_169641802.1">
    <property type="nucleotide sequence ID" value="NZ_CP048788.1"/>
</dbReference>
<dbReference type="Gene3D" id="3.40.190.10">
    <property type="entry name" value="Periplasmic binding protein-like II"/>
    <property type="match status" value="2"/>
</dbReference>
<dbReference type="InterPro" id="IPR050389">
    <property type="entry name" value="LysR-type_TF"/>
</dbReference>
<keyword evidence="3" id="KW-0238">DNA-binding</keyword>
<organism evidence="6 7">
    <name type="scientific">Roseobacter ponti</name>
    <dbReference type="NCBI Taxonomy" id="1891787"/>
    <lineage>
        <taxon>Bacteria</taxon>
        <taxon>Pseudomonadati</taxon>
        <taxon>Pseudomonadota</taxon>
        <taxon>Alphaproteobacteria</taxon>
        <taxon>Rhodobacterales</taxon>
        <taxon>Roseobacteraceae</taxon>
        <taxon>Roseobacter</taxon>
    </lineage>
</organism>
<comment type="similarity">
    <text evidence="1">Belongs to the LysR transcriptional regulatory family.</text>
</comment>
<evidence type="ECO:0000313" key="7">
    <source>
        <dbReference type="Proteomes" id="UP000503308"/>
    </source>
</evidence>
<evidence type="ECO:0000256" key="3">
    <source>
        <dbReference type="ARBA" id="ARBA00023125"/>
    </source>
</evidence>
<dbReference type="PANTHER" id="PTHR30118">
    <property type="entry name" value="HTH-TYPE TRANSCRIPTIONAL REGULATOR LEUO-RELATED"/>
    <property type="match status" value="1"/>
</dbReference>
<name>A0A858SYL0_9RHOB</name>
<dbReference type="InterPro" id="IPR037402">
    <property type="entry name" value="YidZ_PBP2"/>
</dbReference>
<dbReference type="Gene3D" id="1.10.10.10">
    <property type="entry name" value="Winged helix-like DNA-binding domain superfamily/Winged helix DNA-binding domain"/>
    <property type="match status" value="1"/>
</dbReference>
<dbReference type="PROSITE" id="PS50931">
    <property type="entry name" value="HTH_LYSR"/>
    <property type="match status" value="1"/>
</dbReference>
<dbReference type="PRINTS" id="PR00039">
    <property type="entry name" value="HTHLYSR"/>
</dbReference>
<proteinExistence type="inferred from homology"/>
<dbReference type="GO" id="GO:0003677">
    <property type="term" value="F:DNA binding"/>
    <property type="evidence" value="ECO:0007669"/>
    <property type="project" value="UniProtKB-KW"/>
</dbReference>
<dbReference type="SUPFAM" id="SSF46785">
    <property type="entry name" value="Winged helix' DNA-binding domain"/>
    <property type="match status" value="1"/>
</dbReference>
<dbReference type="KEGG" id="rpon:G3256_16090"/>
<evidence type="ECO:0000256" key="4">
    <source>
        <dbReference type="ARBA" id="ARBA00023163"/>
    </source>
</evidence>
<accession>A0A858SYL0</accession>
<dbReference type="CDD" id="cd08417">
    <property type="entry name" value="PBP2_Nitroaromatics_like"/>
    <property type="match status" value="1"/>
</dbReference>
<keyword evidence="2" id="KW-0805">Transcription regulation</keyword>
<keyword evidence="7" id="KW-1185">Reference proteome</keyword>
<feature type="domain" description="HTH lysR-type" evidence="5">
    <location>
        <begin position="6"/>
        <end position="63"/>
    </location>
</feature>
<dbReference type="SUPFAM" id="SSF53850">
    <property type="entry name" value="Periplasmic binding protein-like II"/>
    <property type="match status" value="1"/>
</dbReference>
<dbReference type="PANTHER" id="PTHR30118:SF15">
    <property type="entry name" value="TRANSCRIPTIONAL REGULATORY PROTEIN"/>
    <property type="match status" value="1"/>
</dbReference>